<accession>A0ACC2FDC8</accession>
<name>A0ACC2FDC8_DALPE</name>
<keyword evidence="2" id="KW-1185">Reference proteome</keyword>
<proteinExistence type="predicted"/>
<dbReference type="EMBL" id="CM055756">
    <property type="protein sequence ID" value="KAJ7989354.1"/>
    <property type="molecule type" value="Genomic_DNA"/>
</dbReference>
<organism evidence="1 2">
    <name type="scientific">Dallia pectoralis</name>
    <name type="common">Alaska blackfish</name>
    <dbReference type="NCBI Taxonomy" id="75939"/>
    <lineage>
        <taxon>Eukaryota</taxon>
        <taxon>Metazoa</taxon>
        <taxon>Chordata</taxon>
        <taxon>Craniata</taxon>
        <taxon>Vertebrata</taxon>
        <taxon>Euteleostomi</taxon>
        <taxon>Actinopterygii</taxon>
        <taxon>Neopterygii</taxon>
        <taxon>Teleostei</taxon>
        <taxon>Protacanthopterygii</taxon>
        <taxon>Esociformes</taxon>
        <taxon>Umbridae</taxon>
        <taxon>Dallia</taxon>
    </lineage>
</organism>
<protein>
    <submittedName>
        <fullName evidence="1">Uncharacterized protein</fullName>
    </submittedName>
</protein>
<evidence type="ECO:0000313" key="1">
    <source>
        <dbReference type="EMBL" id="KAJ7989354.1"/>
    </source>
</evidence>
<evidence type="ECO:0000313" key="2">
    <source>
        <dbReference type="Proteomes" id="UP001157502"/>
    </source>
</evidence>
<dbReference type="Proteomes" id="UP001157502">
    <property type="component" value="Chromosome 29"/>
</dbReference>
<gene>
    <name evidence="1" type="ORF">DPEC_G00303660</name>
</gene>
<reference evidence="1" key="1">
    <citation type="submission" date="2021-05" db="EMBL/GenBank/DDBJ databases">
        <authorList>
            <person name="Pan Q."/>
            <person name="Jouanno E."/>
            <person name="Zahm M."/>
            <person name="Klopp C."/>
            <person name="Cabau C."/>
            <person name="Louis A."/>
            <person name="Berthelot C."/>
            <person name="Parey E."/>
            <person name="Roest Crollius H."/>
            <person name="Montfort J."/>
            <person name="Robinson-Rechavi M."/>
            <person name="Bouchez O."/>
            <person name="Lampietro C."/>
            <person name="Lopez Roques C."/>
            <person name="Donnadieu C."/>
            <person name="Postlethwait J."/>
            <person name="Bobe J."/>
            <person name="Dillon D."/>
            <person name="Chandos A."/>
            <person name="von Hippel F."/>
            <person name="Guiguen Y."/>
        </authorList>
    </citation>
    <scope>NUCLEOTIDE SEQUENCE</scope>
    <source>
        <strain evidence="1">YG-Jan2019</strain>
    </source>
</reference>
<comment type="caution">
    <text evidence="1">The sequence shown here is derived from an EMBL/GenBank/DDBJ whole genome shotgun (WGS) entry which is preliminary data.</text>
</comment>
<sequence>MNNHRKMQQSWTMEELLRGEERTSQWMSTHTAWLWIEHRIQGNGDAIGHHIDSPNDRPMRSCTRTPVPIPRPGPSVLGSLTLLWSTFLL</sequence>